<protein>
    <submittedName>
        <fullName evidence="2">Uncharacterized protein</fullName>
    </submittedName>
</protein>
<organism evidence="2 3">
    <name type="scientific">Rhizobium phage RHph_TM30</name>
    <dbReference type="NCBI Taxonomy" id="2509764"/>
    <lineage>
        <taxon>Viruses</taxon>
        <taxon>Duplodnaviria</taxon>
        <taxon>Heunggongvirae</taxon>
        <taxon>Uroviricota</taxon>
        <taxon>Caudoviricetes</taxon>
        <taxon>Kleczkowskaviridae</taxon>
        <taxon>Cuauhnahuacvirus</taxon>
        <taxon>Cuauhnahuacvirus TM30</taxon>
    </lineage>
</organism>
<feature type="region of interest" description="Disordered" evidence="1">
    <location>
        <begin position="64"/>
        <end position="111"/>
    </location>
</feature>
<keyword evidence="3" id="KW-1185">Reference proteome</keyword>
<dbReference type="EMBL" id="MN988521">
    <property type="protein sequence ID" value="QIG71465.1"/>
    <property type="molecule type" value="Genomic_DNA"/>
</dbReference>
<reference evidence="2 3" key="1">
    <citation type="submission" date="2020-01" db="EMBL/GenBank/DDBJ databases">
        <title>Patterns of diversity and host range of bacteriophage communities associated with bean-nodulatin bacteria.</title>
        <authorList>
            <person name="Vann Cauwenberghe J."/>
            <person name="Santamaria R.I."/>
            <person name="Bustos P."/>
            <person name="Juarez S."/>
            <person name="Gonzalez V."/>
        </authorList>
    </citation>
    <scope>NUCLEOTIDE SEQUENCE [LARGE SCALE GENOMIC DNA]</scope>
</reference>
<sequence>MAYKLTNNSAGALFFNRPDLGLVFYLESKTSKENISNEEYLVLQDYVKDFDLVLEPMPSKEEVEKAAANAKKAKEEAERLAAESKKKADEAAAAKKKADEEAAKKAAENKK</sequence>
<evidence type="ECO:0000256" key="1">
    <source>
        <dbReference type="SAM" id="MobiDB-lite"/>
    </source>
</evidence>
<name>A0A7S5R5I7_9CAUD</name>
<evidence type="ECO:0000313" key="2">
    <source>
        <dbReference type="EMBL" id="QIG71465.1"/>
    </source>
</evidence>
<feature type="compositionally biased region" description="Basic and acidic residues" evidence="1">
    <location>
        <begin position="72"/>
        <end position="111"/>
    </location>
</feature>
<gene>
    <name evidence="2" type="ORF">EVB93_378</name>
</gene>
<proteinExistence type="predicted"/>
<accession>A0A7S5R5I7</accession>
<evidence type="ECO:0000313" key="3">
    <source>
        <dbReference type="Proteomes" id="UP000629603"/>
    </source>
</evidence>
<dbReference type="Proteomes" id="UP000629603">
    <property type="component" value="Segment"/>
</dbReference>